<evidence type="ECO:0000313" key="4">
    <source>
        <dbReference type="Proteomes" id="UP000001879"/>
    </source>
</evidence>
<dbReference type="eggNOG" id="arCOG07558">
    <property type="taxonomic scope" value="Archaea"/>
</dbReference>
<keyword evidence="1" id="KW-0812">Transmembrane</keyword>
<dbReference type="Proteomes" id="UP000001879">
    <property type="component" value="Chromosome"/>
</dbReference>
<gene>
    <name evidence="2" type="ordered locus">Nmag_1064</name>
    <name evidence="3" type="ORF">C500_17836</name>
</gene>
<dbReference type="RefSeq" id="WP_004216914.1">
    <property type="nucleotide sequence ID" value="NC_013922.1"/>
</dbReference>
<reference evidence="4" key="1">
    <citation type="submission" date="2010-02" db="EMBL/GenBank/DDBJ databases">
        <title>Complete sequence of chromosome of Natrialba magadii ATCC 43099.</title>
        <authorList>
            <consortium name="US DOE Joint Genome Institute"/>
            <person name="Lucas S."/>
            <person name="Copeland A."/>
            <person name="Lapidus A."/>
            <person name="Cheng J.-F."/>
            <person name="Bruce D."/>
            <person name="Goodwin L."/>
            <person name="Pitluck S."/>
            <person name="Davenport K."/>
            <person name="Saunders E."/>
            <person name="Detter J.C."/>
            <person name="Han C."/>
            <person name="Tapia R."/>
            <person name="Land M."/>
            <person name="Hauser L."/>
            <person name="Kyrpides N."/>
            <person name="Mikhailova N."/>
            <person name="De Castro R.E."/>
            <person name="Maupin-Furlow J.A."/>
            <person name="Woyke T."/>
        </authorList>
    </citation>
    <scope>NUCLEOTIDE SEQUENCE [LARGE SCALE GENOMIC DNA]</scope>
    <source>
        <strain evidence="4">ATCC 43099 / DSM 3394 / CCM 3739 / CIP 104546 / IAM 13178 / JCM 8861 / NBRC 102185 / NCIMB 2190 / MS3</strain>
    </source>
</reference>
<keyword evidence="1" id="KW-1133">Transmembrane helix</keyword>
<dbReference type="KEGG" id="nmg:Nmag_1064"/>
<evidence type="ECO:0000256" key="1">
    <source>
        <dbReference type="SAM" id="Phobius"/>
    </source>
</evidence>
<evidence type="ECO:0000313" key="2">
    <source>
        <dbReference type="EMBL" id="ADD04648.1"/>
    </source>
</evidence>
<dbReference type="EMBL" id="CP001932">
    <property type="protein sequence ID" value="ADD04648.1"/>
    <property type="molecule type" value="Genomic_DNA"/>
</dbReference>
<keyword evidence="4" id="KW-1185">Reference proteome</keyword>
<name>D3SRE3_NATMM</name>
<dbReference type="PaxDb" id="547559-Nmag_1064"/>
<dbReference type="STRING" id="547559.Nmag_1064"/>
<dbReference type="EMBL" id="AOHS01000056">
    <property type="protein sequence ID" value="ELY25303.1"/>
    <property type="molecule type" value="Genomic_DNA"/>
</dbReference>
<dbReference type="AlphaFoldDB" id="D3SRE3"/>
<dbReference type="OrthoDB" id="205804at2157"/>
<proteinExistence type="predicted"/>
<dbReference type="Proteomes" id="UP000011543">
    <property type="component" value="Unassembled WGS sequence"/>
</dbReference>
<keyword evidence="1" id="KW-0472">Membrane</keyword>
<reference evidence="2 4" key="2">
    <citation type="journal article" date="2012" name="BMC Genomics">
        <title>A comparative genomics perspective on the genetic content of the alkaliphilic haloarchaeon Natrialba magadii ATCC 43099T.</title>
        <authorList>
            <person name="Siddaramappa S."/>
            <person name="Challacombe J.F."/>
            <person name="Decastro R.E."/>
            <person name="Pfeiffer F."/>
            <person name="Sastre D.E."/>
            <person name="Gimenez M.I."/>
            <person name="Paggi R.A."/>
            <person name="Detter J.C."/>
            <person name="Davenport K.W."/>
            <person name="Goodwin L.A."/>
            <person name="Kyrpides N."/>
            <person name="Tapia R."/>
            <person name="Pitluck S."/>
            <person name="Lucas S."/>
            <person name="Woyke T."/>
            <person name="Maupin-Furlow J.A."/>
        </authorList>
    </citation>
    <scope>NUCLEOTIDE SEQUENCE [LARGE SCALE GENOMIC DNA]</scope>
    <source>
        <strain evidence="2">ATCC 43099</strain>
        <strain evidence="4">ATCC 43099 / DSM 3394 / CCM 3739 / CIP 104546 / IAM 13178 / JCM 8861 / NBRC 102185 / NCIMB 2190 / MS3</strain>
    </source>
</reference>
<feature type="transmembrane region" description="Helical" evidence="1">
    <location>
        <begin position="21"/>
        <end position="39"/>
    </location>
</feature>
<evidence type="ECO:0000313" key="3">
    <source>
        <dbReference type="EMBL" id="ELY25303.1"/>
    </source>
</evidence>
<feature type="transmembrane region" description="Helical" evidence="1">
    <location>
        <begin position="45"/>
        <end position="66"/>
    </location>
</feature>
<reference evidence="2" key="4">
    <citation type="submission" date="2016-09" db="EMBL/GenBank/DDBJ databases">
        <authorList>
            <person name="Pfeiffer F."/>
        </authorList>
    </citation>
    <scope>NUCLEOTIDE SEQUENCE</scope>
    <source>
        <strain evidence="2">ATCC 43099</strain>
    </source>
</reference>
<protein>
    <submittedName>
        <fullName evidence="2">Uncharacterized protein</fullName>
    </submittedName>
</protein>
<organism evidence="2 4">
    <name type="scientific">Natrialba magadii (strain ATCC 43099 / DSM 3394 / CCM 3739 / CIP 104546 / IAM 13178 / JCM 8861 / NBRC 102185 / NCIMB 2190 / MS3)</name>
    <name type="common">Natronobacterium magadii</name>
    <dbReference type="NCBI Taxonomy" id="547559"/>
    <lineage>
        <taxon>Archaea</taxon>
        <taxon>Methanobacteriati</taxon>
        <taxon>Methanobacteriota</taxon>
        <taxon>Stenosarchaea group</taxon>
        <taxon>Halobacteria</taxon>
        <taxon>Halobacteriales</taxon>
        <taxon>Natrialbaceae</taxon>
        <taxon>Natrialba</taxon>
    </lineage>
</organism>
<dbReference type="PATRIC" id="fig|547559.17.peg.3509"/>
<reference evidence="3 5" key="3">
    <citation type="journal article" date="2014" name="PLoS Genet.">
        <title>Phylogenetically driven sequencing of extremely halophilic archaea reveals strategies for static and dynamic osmo-response.</title>
        <authorList>
            <person name="Becker E.A."/>
            <person name="Seitzer P.M."/>
            <person name="Tritt A."/>
            <person name="Larsen D."/>
            <person name="Krusor M."/>
            <person name="Yao A.I."/>
            <person name="Wu D."/>
            <person name="Madern D."/>
            <person name="Eisen J.A."/>
            <person name="Darling A.E."/>
            <person name="Facciotti M.T."/>
        </authorList>
    </citation>
    <scope>NUCLEOTIDE SEQUENCE [LARGE SCALE GENOMIC DNA]</scope>
    <source>
        <strain evidence="5">ATCC 43099 / DSM 3394 / CCM 3739 / CIP 104546 / IAM 13178 / JCM 8861 / NBRC 102185 / NCIMB 2190 / MS3</strain>
        <strain evidence="3">MS-3</strain>
    </source>
</reference>
<dbReference type="HOGENOM" id="CLU_200901_0_0_2"/>
<sequence length="71" mass="7552">MSGRRDPRRQAAHGNKQQLRRLGLGFVLLVGLSGGTMALQGGASLQMVALSTLGFLVAGGALLWYLQWIVS</sequence>
<accession>D3SRE3</accession>
<evidence type="ECO:0000313" key="5">
    <source>
        <dbReference type="Proteomes" id="UP000011543"/>
    </source>
</evidence>
<dbReference type="GeneID" id="8823895"/>